<evidence type="ECO:0000256" key="4">
    <source>
        <dbReference type="ARBA" id="ARBA00011209"/>
    </source>
</evidence>
<keyword evidence="19" id="KW-1185">Reference proteome</keyword>
<evidence type="ECO:0000256" key="7">
    <source>
        <dbReference type="ARBA" id="ARBA00022490"/>
    </source>
</evidence>
<comment type="subunit">
    <text evidence="4">Tetramer of two alpha and two beta subunits.</text>
</comment>
<evidence type="ECO:0000256" key="13">
    <source>
        <dbReference type="ARBA" id="ARBA00022917"/>
    </source>
</evidence>
<dbReference type="AlphaFoldDB" id="A0A9W6YVD7"/>
<keyword evidence="13" id="KW-0648">Protein biosynthesis</keyword>
<keyword evidence="7" id="KW-0963">Cytoplasm</keyword>
<evidence type="ECO:0000313" key="18">
    <source>
        <dbReference type="EMBL" id="GMG21204.1"/>
    </source>
</evidence>
<dbReference type="OrthoDB" id="238316at2759"/>
<dbReference type="InterPro" id="IPR040725">
    <property type="entry name" value="PheRS_DBD3"/>
</dbReference>
<dbReference type="FunFam" id="1.10.10.2330:FF:000002">
    <property type="entry name" value="Phenylalanyl-tRNA synthetase alpha chain"/>
    <property type="match status" value="1"/>
</dbReference>
<dbReference type="NCBIfam" id="NF003210">
    <property type="entry name" value="PRK04172.1"/>
    <property type="match status" value="1"/>
</dbReference>
<evidence type="ECO:0000256" key="5">
    <source>
        <dbReference type="ARBA" id="ARBA00012814"/>
    </source>
</evidence>
<sequence>MSELQLSILETLGAKGSIPDSSKEFPSTASQIVLAALNSLAARSMITYKTKESEVFTLTKEAEDIISHGSHEYRLLNKVLESLEGLKISEVDSIMGKNGKVAQGRAFKNGWIGKDGDKLVPKVSKDDSKVHDITADQLKQIQTTGTLSNKKDLNELKKRKLIVQSKVHTYAISKGPEFALEIKQLETDITSDMIASGSWAKASFKPYNFNSEGVLPPSGALHPLNKVREEFRQIFFSMGFTEMPTNQYVESGFWNFDTLFVPQQHPARDLQDTFFLKDPAVAKPPKDKEYWENTKAVHEGGAFGSIGYRYPWRGEESLKTVLRTHTTAVSAYMLKKLAADPKPTRLFSIDKVFRNEAVDATHLAEFHQVEGVIADYDVTLGDLIGFMEQFFEKMGVHGCRFKPTYNPYTEPSMEIFAWHQGLGKWVEIGNSGMFRPEMLEPMGLPKNMRVLGWGLSLERPTMIKYGVSNIRELLGHKVNLDFIESNPAARLDEDIF</sequence>
<proteinExistence type="inferred from homology"/>
<evidence type="ECO:0000313" key="19">
    <source>
        <dbReference type="Proteomes" id="UP001165063"/>
    </source>
</evidence>
<comment type="cofactor">
    <cofactor evidence="1">
        <name>Mg(2+)</name>
        <dbReference type="ChEBI" id="CHEBI:18420"/>
    </cofactor>
</comment>
<feature type="domain" description="Aminoacyl-transfer RNA synthetases class-II family profile" evidence="17">
    <location>
        <begin position="225"/>
        <end position="487"/>
    </location>
</feature>
<name>A0A9W6YVD7_AMBMO</name>
<accession>A0A9W6YVD7</accession>
<evidence type="ECO:0000256" key="15">
    <source>
        <dbReference type="ARBA" id="ARBA00030612"/>
    </source>
</evidence>
<dbReference type="SUPFAM" id="SSF55681">
    <property type="entry name" value="Class II aaRS and biotin synthetases"/>
    <property type="match status" value="1"/>
</dbReference>
<evidence type="ECO:0000256" key="8">
    <source>
        <dbReference type="ARBA" id="ARBA00022598"/>
    </source>
</evidence>
<evidence type="ECO:0000256" key="2">
    <source>
        <dbReference type="ARBA" id="ARBA00004496"/>
    </source>
</evidence>
<evidence type="ECO:0000259" key="17">
    <source>
        <dbReference type="PROSITE" id="PS50862"/>
    </source>
</evidence>
<dbReference type="Proteomes" id="UP001165063">
    <property type="component" value="Unassembled WGS sequence"/>
</dbReference>
<dbReference type="Pfam" id="PF18553">
    <property type="entry name" value="PheRS_DBD3"/>
    <property type="match status" value="1"/>
</dbReference>
<gene>
    <name evidence="18" type="ORF">Amon01_000181800</name>
</gene>
<evidence type="ECO:0000256" key="1">
    <source>
        <dbReference type="ARBA" id="ARBA00001946"/>
    </source>
</evidence>
<dbReference type="InterPro" id="IPR006195">
    <property type="entry name" value="aa-tRNA-synth_II"/>
</dbReference>
<comment type="catalytic activity">
    <reaction evidence="16">
        <text>tRNA(Phe) + L-phenylalanine + ATP = L-phenylalanyl-tRNA(Phe) + AMP + diphosphate + H(+)</text>
        <dbReference type="Rhea" id="RHEA:19413"/>
        <dbReference type="Rhea" id="RHEA-COMP:9668"/>
        <dbReference type="Rhea" id="RHEA-COMP:9699"/>
        <dbReference type="ChEBI" id="CHEBI:15378"/>
        <dbReference type="ChEBI" id="CHEBI:30616"/>
        <dbReference type="ChEBI" id="CHEBI:33019"/>
        <dbReference type="ChEBI" id="CHEBI:58095"/>
        <dbReference type="ChEBI" id="CHEBI:78442"/>
        <dbReference type="ChEBI" id="CHEBI:78531"/>
        <dbReference type="ChEBI" id="CHEBI:456215"/>
        <dbReference type="EC" id="6.1.1.20"/>
    </reaction>
</comment>
<evidence type="ECO:0000256" key="3">
    <source>
        <dbReference type="ARBA" id="ARBA00006703"/>
    </source>
</evidence>
<dbReference type="GO" id="GO:0000049">
    <property type="term" value="F:tRNA binding"/>
    <property type="evidence" value="ECO:0007669"/>
    <property type="project" value="InterPro"/>
</dbReference>
<keyword evidence="14" id="KW-0030">Aminoacyl-tRNA synthetase</keyword>
<evidence type="ECO:0000256" key="11">
    <source>
        <dbReference type="ARBA" id="ARBA00022840"/>
    </source>
</evidence>
<evidence type="ECO:0000256" key="9">
    <source>
        <dbReference type="ARBA" id="ARBA00022723"/>
    </source>
</evidence>
<comment type="subcellular location">
    <subcellularLocation>
        <location evidence="2">Cytoplasm</location>
    </subcellularLocation>
</comment>
<comment type="caution">
    <text evidence="18">The sequence shown here is derived from an EMBL/GenBank/DDBJ whole genome shotgun (WGS) entry which is preliminary data.</text>
</comment>
<evidence type="ECO:0000256" key="16">
    <source>
        <dbReference type="ARBA" id="ARBA00049255"/>
    </source>
</evidence>
<dbReference type="PANTHER" id="PTHR11538:SF40">
    <property type="entry name" value="PHENYLALANINE--TRNA LIGASE ALPHA SUBUNIT"/>
    <property type="match status" value="1"/>
</dbReference>
<dbReference type="Gene3D" id="3.30.930.10">
    <property type="entry name" value="Bira Bifunctional Protein, Domain 2"/>
    <property type="match status" value="1"/>
</dbReference>
<dbReference type="GO" id="GO:0004826">
    <property type="term" value="F:phenylalanine-tRNA ligase activity"/>
    <property type="evidence" value="ECO:0007669"/>
    <property type="project" value="UniProtKB-EC"/>
</dbReference>
<dbReference type="NCBIfam" id="TIGR00468">
    <property type="entry name" value="pheS"/>
    <property type="match status" value="1"/>
</dbReference>
<dbReference type="Gene3D" id="1.10.10.2330">
    <property type="match status" value="1"/>
</dbReference>
<dbReference type="GO" id="GO:0005829">
    <property type="term" value="C:cytosol"/>
    <property type="evidence" value="ECO:0007669"/>
    <property type="project" value="TreeGrafter"/>
</dbReference>
<dbReference type="GO" id="GO:0009328">
    <property type="term" value="C:phenylalanine-tRNA ligase complex"/>
    <property type="evidence" value="ECO:0007669"/>
    <property type="project" value="TreeGrafter"/>
</dbReference>
<reference evidence="18" key="1">
    <citation type="submission" date="2023-04" db="EMBL/GenBank/DDBJ databases">
        <title>Ambrosiozyma monospora NBRC 1965.</title>
        <authorList>
            <person name="Ichikawa N."/>
            <person name="Sato H."/>
            <person name="Tonouchi N."/>
        </authorList>
    </citation>
    <scope>NUCLEOTIDE SEQUENCE</scope>
    <source>
        <strain evidence="18">NBRC 1965</strain>
    </source>
</reference>
<comment type="similarity">
    <text evidence="3">Belongs to the class-II aminoacyl-tRNA synthetase family. Phe-tRNA synthetase alpha subunit type 2 subfamily.</text>
</comment>
<dbReference type="EC" id="6.1.1.20" evidence="5"/>
<evidence type="ECO:0000256" key="12">
    <source>
        <dbReference type="ARBA" id="ARBA00022842"/>
    </source>
</evidence>
<keyword evidence="11" id="KW-0067">ATP-binding</keyword>
<dbReference type="Gene3D" id="1.10.10.2320">
    <property type="match status" value="1"/>
</dbReference>
<dbReference type="GO" id="GO:0005524">
    <property type="term" value="F:ATP binding"/>
    <property type="evidence" value="ECO:0007669"/>
    <property type="project" value="UniProtKB-KW"/>
</dbReference>
<keyword evidence="9" id="KW-0479">Metal-binding</keyword>
<evidence type="ECO:0000256" key="10">
    <source>
        <dbReference type="ARBA" id="ARBA00022741"/>
    </source>
</evidence>
<dbReference type="PROSITE" id="PS50862">
    <property type="entry name" value="AA_TRNA_LIGASE_II"/>
    <property type="match status" value="1"/>
</dbReference>
<dbReference type="GO" id="GO:0006432">
    <property type="term" value="P:phenylalanyl-tRNA aminoacylation"/>
    <property type="evidence" value="ECO:0007669"/>
    <property type="project" value="InterPro"/>
</dbReference>
<dbReference type="InterPro" id="IPR002319">
    <property type="entry name" value="Phenylalanyl-tRNA_Synthase"/>
</dbReference>
<organism evidence="18 19">
    <name type="scientific">Ambrosiozyma monospora</name>
    <name type="common">Yeast</name>
    <name type="synonym">Endomycopsis monosporus</name>
    <dbReference type="NCBI Taxonomy" id="43982"/>
    <lineage>
        <taxon>Eukaryota</taxon>
        <taxon>Fungi</taxon>
        <taxon>Dikarya</taxon>
        <taxon>Ascomycota</taxon>
        <taxon>Saccharomycotina</taxon>
        <taxon>Pichiomycetes</taxon>
        <taxon>Pichiales</taxon>
        <taxon>Pichiaceae</taxon>
        <taxon>Ambrosiozyma</taxon>
    </lineage>
</organism>
<dbReference type="PANTHER" id="PTHR11538">
    <property type="entry name" value="PHENYLALANYL-TRNA SYNTHETASE"/>
    <property type="match status" value="1"/>
</dbReference>
<dbReference type="EMBL" id="BSXU01000590">
    <property type="protein sequence ID" value="GMG21204.1"/>
    <property type="molecule type" value="Genomic_DNA"/>
</dbReference>
<dbReference type="Gene3D" id="3.30.1370.240">
    <property type="match status" value="1"/>
</dbReference>
<dbReference type="Pfam" id="PF01409">
    <property type="entry name" value="tRNA-synt_2d"/>
    <property type="match status" value="1"/>
</dbReference>
<keyword evidence="10" id="KW-0547">Nucleotide-binding</keyword>
<dbReference type="GO" id="GO:0046872">
    <property type="term" value="F:metal ion binding"/>
    <property type="evidence" value="ECO:0007669"/>
    <property type="project" value="UniProtKB-KW"/>
</dbReference>
<keyword evidence="12" id="KW-0460">Magnesium</keyword>
<dbReference type="FunFam" id="3.30.930.10:FF:000028">
    <property type="entry name" value="Phenylalanyl-tRNA synthetase alpha chain"/>
    <property type="match status" value="1"/>
</dbReference>
<keyword evidence="8" id="KW-0436">Ligase</keyword>
<evidence type="ECO:0000256" key="6">
    <source>
        <dbReference type="ARBA" id="ARBA00015409"/>
    </source>
</evidence>
<dbReference type="InterPro" id="IPR045864">
    <property type="entry name" value="aa-tRNA-synth_II/BPL/LPL"/>
</dbReference>
<dbReference type="CDD" id="cd00496">
    <property type="entry name" value="PheRS_alpha_core"/>
    <property type="match status" value="1"/>
</dbReference>
<dbReference type="InterPro" id="IPR004529">
    <property type="entry name" value="Phe-tRNA-synth_IIc_asu"/>
</dbReference>
<evidence type="ECO:0000256" key="14">
    <source>
        <dbReference type="ARBA" id="ARBA00023146"/>
    </source>
</evidence>
<protein>
    <recommendedName>
        <fullName evidence="6">Phenylalanine--tRNA ligase alpha subunit</fullName>
        <ecNumber evidence="5">6.1.1.20</ecNumber>
    </recommendedName>
    <alternativeName>
        <fullName evidence="15">Phenylalanyl-tRNA synthetase alpha subunit</fullName>
    </alternativeName>
</protein>